<comment type="caution">
    <text evidence="1">The sequence shown here is derived from an EMBL/GenBank/DDBJ whole genome shotgun (WGS) entry which is preliminary data.</text>
</comment>
<organism evidence="1 2">
    <name type="scientific">Neptuniibacter caesariensis</name>
    <dbReference type="NCBI Taxonomy" id="207954"/>
    <lineage>
        <taxon>Bacteria</taxon>
        <taxon>Pseudomonadati</taxon>
        <taxon>Pseudomonadota</taxon>
        <taxon>Gammaproteobacteria</taxon>
        <taxon>Oceanospirillales</taxon>
        <taxon>Oceanospirillaceae</taxon>
        <taxon>Neptuniibacter</taxon>
    </lineage>
</organism>
<protein>
    <submittedName>
        <fullName evidence="1">Uncharacterized protein</fullName>
    </submittedName>
</protein>
<proteinExistence type="predicted"/>
<dbReference type="Proteomes" id="UP000243469">
    <property type="component" value="Unassembled WGS sequence"/>
</dbReference>
<sequence>MTEKNLKIQLKQLLRSGYSEVEVHSLAMAPKHTVDQIIAEFYADQRIADHTIQVQHNQANFAMRLGG</sequence>
<gene>
    <name evidence="1" type="ORF">CSA60_04560</name>
</gene>
<name>A0A2G6JIA4_NEPCE</name>
<accession>A0A2G6JIA4</accession>
<evidence type="ECO:0000313" key="1">
    <source>
        <dbReference type="EMBL" id="PIE23181.1"/>
    </source>
</evidence>
<evidence type="ECO:0000313" key="2">
    <source>
        <dbReference type="Proteomes" id="UP000243469"/>
    </source>
</evidence>
<dbReference type="EMBL" id="PDSH01000028">
    <property type="protein sequence ID" value="PIE23181.1"/>
    <property type="molecule type" value="Genomic_DNA"/>
</dbReference>
<reference evidence="1 2" key="1">
    <citation type="submission" date="2017-10" db="EMBL/GenBank/DDBJ databases">
        <title>Novel microbial diversity and functional potential in the marine mammal oral microbiome.</title>
        <authorList>
            <person name="Dudek N.K."/>
            <person name="Sun C.L."/>
            <person name="Burstein D."/>
            <person name="Kantor R.S."/>
            <person name="Aliaga Goltsman D.S."/>
            <person name="Bik E.M."/>
            <person name="Thomas B.C."/>
            <person name="Banfield J.F."/>
            <person name="Relman D.A."/>
        </authorList>
    </citation>
    <scope>NUCLEOTIDE SEQUENCE [LARGE SCALE GENOMIC DNA]</scope>
    <source>
        <strain evidence="1">DOLJORAL78_47_21</strain>
    </source>
</reference>
<dbReference type="AlphaFoldDB" id="A0A2G6JIA4"/>